<feature type="signal peptide" evidence="1">
    <location>
        <begin position="1"/>
        <end position="21"/>
    </location>
</feature>
<comment type="caution">
    <text evidence="2">The sequence shown here is derived from an EMBL/GenBank/DDBJ whole genome shotgun (WGS) entry which is preliminary data.</text>
</comment>
<evidence type="ECO:0000256" key="1">
    <source>
        <dbReference type="SAM" id="SignalP"/>
    </source>
</evidence>
<keyword evidence="1" id="KW-0732">Signal</keyword>
<evidence type="ECO:0008006" key="4">
    <source>
        <dbReference type="Google" id="ProtNLM"/>
    </source>
</evidence>
<accession>A0AA39WN87</accession>
<gene>
    <name evidence="2" type="ORF">B0T17DRAFT_342120</name>
</gene>
<dbReference type="EMBL" id="JAULSR010000005">
    <property type="protein sequence ID" value="KAK0618535.1"/>
    <property type="molecule type" value="Genomic_DNA"/>
</dbReference>
<dbReference type="Proteomes" id="UP001174934">
    <property type="component" value="Unassembled WGS sequence"/>
</dbReference>
<reference evidence="2" key="1">
    <citation type="submission" date="2023-06" db="EMBL/GenBank/DDBJ databases">
        <title>Genome-scale phylogeny and comparative genomics of the fungal order Sordariales.</title>
        <authorList>
            <consortium name="Lawrence Berkeley National Laboratory"/>
            <person name="Hensen N."/>
            <person name="Bonometti L."/>
            <person name="Westerberg I."/>
            <person name="Brannstrom I.O."/>
            <person name="Guillou S."/>
            <person name="Cros-Aarteil S."/>
            <person name="Calhoun S."/>
            <person name="Haridas S."/>
            <person name="Kuo A."/>
            <person name="Mondo S."/>
            <person name="Pangilinan J."/>
            <person name="Riley R."/>
            <person name="LaButti K."/>
            <person name="Andreopoulos B."/>
            <person name="Lipzen A."/>
            <person name="Chen C."/>
            <person name="Yanf M."/>
            <person name="Daum C."/>
            <person name="Ng V."/>
            <person name="Clum A."/>
            <person name="Steindorff A."/>
            <person name="Ohm R."/>
            <person name="Martin F."/>
            <person name="Silar P."/>
            <person name="Natvig D."/>
            <person name="Lalanne C."/>
            <person name="Gautier V."/>
            <person name="Ament-velasquez S.L."/>
            <person name="Kruys A."/>
            <person name="Hutchinson M.I."/>
            <person name="Powell A.J."/>
            <person name="Barry K."/>
            <person name="Miller A.N."/>
            <person name="Grigoriev I.V."/>
            <person name="Debuchy R."/>
            <person name="Gladieux P."/>
            <person name="Thoren M.H."/>
            <person name="Johannesson H."/>
        </authorList>
    </citation>
    <scope>NUCLEOTIDE SEQUENCE</scope>
    <source>
        <strain evidence="2">SMH3391-2</strain>
    </source>
</reference>
<dbReference type="AlphaFoldDB" id="A0AA39WN87"/>
<sequence length="75" mass="8943">MPAFTFLELLWLLLYPWLLNHVALDLMAHHKLIPWRSFLCRCRHAARTTSQDFTTTRLWPCIVHHLDIIKAPTHL</sequence>
<feature type="chain" id="PRO_5041236895" description="Secreted protein" evidence="1">
    <location>
        <begin position="22"/>
        <end position="75"/>
    </location>
</feature>
<name>A0AA39WN87_9PEZI</name>
<keyword evidence="3" id="KW-1185">Reference proteome</keyword>
<evidence type="ECO:0000313" key="3">
    <source>
        <dbReference type="Proteomes" id="UP001174934"/>
    </source>
</evidence>
<protein>
    <recommendedName>
        <fullName evidence="4">Secreted protein</fullName>
    </recommendedName>
</protein>
<proteinExistence type="predicted"/>
<evidence type="ECO:0000313" key="2">
    <source>
        <dbReference type="EMBL" id="KAK0618535.1"/>
    </source>
</evidence>
<organism evidence="2 3">
    <name type="scientific">Bombardia bombarda</name>
    <dbReference type="NCBI Taxonomy" id="252184"/>
    <lineage>
        <taxon>Eukaryota</taxon>
        <taxon>Fungi</taxon>
        <taxon>Dikarya</taxon>
        <taxon>Ascomycota</taxon>
        <taxon>Pezizomycotina</taxon>
        <taxon>Sordariomycetes</taxon>
        <taxon>Sordariomycetidae</taxon>
        <taxon>Sordariales</taxon>
        <taxon>Lasiosphaeriaceae</taxon>
        <taxon>Bombardia</taxon>
    </lineage>
</organism>